<accession>A0ABP7CWN9</accession>
<dbReference type="Proteomes" id="UP001500523">
    <property type="component" value="Unassembled WGS sequence"/>
</dbReference>
<evidence type="ECO:0000313" key="1">
    <source>
        <dbReference type="EMBL" id="GAA3695031.1"/>
    </source>
</evidence>
<evidence type="ECO:0000313" key="2">
    <source>
        <dbReference type="Proteomes" id="UP001500523"/>
    </source>
</evidence>
<comment type="caution">
    <text evidence="1">The sequence shown here is derived from an EMBL/GenBank/DDBJ whole genome shotgun (WGS) entry which is preliminary data.</text>
</comment>
<dbReference type="RefSeq" id="WP_344691434.1">
    <property type="nucleotide sequence ID" value="NZ_BAABBF010000001.1"/>
</dbReference>
<evidence type="ECO:0008006" key="3">
    <source>
        <dbReference type="Google" id="ProtNLM"/>
    </source>
</evidence>
<keyword evidence="2" id="KW-1185">Reference proteome</keyword>
<protein>
    <recommendedName>
        <fullName evidence="3">META domain-containing protein</fullName>
    </recommendedName>
</protein>
<sequence>MAGKAIVAVLAGAVLADALSAGTAGPGRAGQETVRQDPPPIVVVGPDADIVVTGPQPVLRGGLWQFRRSPTLFLGGGGSRRGFGFTTCLADGALPATIRALAGERSAMPRNGICTSLRLTVAEGRIAGRRSCTRPSMQIGTDASNSKLALSGGYDSRRLTIVFRSEDEFNGMERSSGAGWNPKRQTGQRWQAIATRIGDCPATRRLDQRTAEEAVRRLFDPFASPDGD</sequence>
<dbReference type="EMBL" id="BAABBF010000001">
    <property type="protein sequence ID" value="GAA3695031.1"/>
    <property type="molecule type" value="Genomic_DNA"/>
</dbReference>
<organism evidence="1 2">
    <name type="scientific">Sphingomonas cynarae</name>
    <dbReference type="NCBI Taxonomy" id="930197"/>
    <lineage>
        <taxon>Bacteria</taxon>
        <taxon>Pseudomonadati</taxon>
        <taxon>Pseudomonadota</taxon>
        <taxon>Alphaproteobacteria</taxon>
        <taxon>Sphingomonadales</taxon>
        <taxon>Sphingomonadaceae</taxon>
        <taxon>Sphingomonas</taxon>
    </lineage>
</organism>
<gene>
    <name evidence="1" type="ORF">GCM10022268_02210</name>
</gene>
<reference evidence="2" key="1">
    <citation type="journal article" date="2019" name="Int. J. Syst. Evol. Microbiol.">
        <title>The Global Catalogue of Microorganisms (GCM) 10K type strain sequencing project: providing services to taxonomists for standard genome sequencing and annotation.</title>
        <authorList>
            <consortium name="The Broad Institute Genomics Platform"/>
            <consortium name="The Broad Institute Genome Sequencing Center for Infectious Disease"/>
            <person name="Wu L."/>
            <person name="Ma J."/>
        </authorList>
    </citation>
    <scope>NUCLEOTIDE SEQUENCE [LARGE SCALE GENOMIC DNA]</scope>
    <source>
        <strain evidence="2">JCM 17498</strain>
    </source>
</reference>
<name>A0ABP7CWN9_9SPHN</name>
<proteinExistence type="predicted"/>